<comment type="caution">
    <text evidence="1">The sequence shown here is derived from an EMBL/GenBank/DDBJ whole genome shotgun (WGS) entry which is preliminary data.</text>
</comment>
<name>A0ABT7FBK7_9RHOB</name>
<proteinExistence type="predicted"/>
<reference evidence="1 2" key="1">
    <citation type="submission" date="2023-05" db="EMBL/GenBank/DDBJ databases">
        <title>Sedimentitalea sp. nov. JM2-8.</title>
        <authorList>
            <person name="Huang J."/>
        </authorList>
    </citation>
    <scope>NUCLEOTIDE SEQUENCE [LARGE SCALE GENOMIC DNA]</scope>
    <source>
        <strain evidence="1 2">JM2-8</strain>
    </source>
</reference>
<dbReference type="Gene3D" id="1.10.600.10">
    <property type="entry name" value="Farnesyl Diphosphate Synthase"/>
    <property type="match status" value="1"/>
</dbReference>
<dbReference type="Proteomes" id="UP001227126">
    <property type="component" value="Unassembled WGS sequence"/>
</dbReference>
<dbReference type="InterPro" id="IPR008949">
    <property type="entry name" value="Isoprenoid_synthase_dom_sf"/>
</dbReference>
<dbReference type="RefSeq" id="WP_284484435.1">
    <property type="nucleotide sequence ID" value="NZ_JASNJE010000004.1"/>
</dbReference>
<dbReference type="Pfam" id="PF00494">
    <property type="entry name" value="SQS_PSY"/>
    <property type="match status" value="1"/>
</dbReference>
<dbReference type="InterPro" id="IPR002060">
    <property type="entry name" value="Squ/phyt_synthse"/>
</dbReference>
<gene>
    <name evidence="1" type="ORF">QO034_05165</name>
</gene>
<dbReference type="EMBL" id="JASNJE010000004">
    <property type="protein sequence ID" value="MDK3072496.1"/>
    <property type="molecule type" value="Genomic_DNA"/>
</dbReference>
<dbReference type="SUPFAM" id="SSF48576">
    <property type="entry name" value="Terpenoid synthases"/>
    <property type="match status" value="1"/>
</dbReference>
<accession>A0ABT7FBK7</accession>
<keyword evidence="2" id="KW-1185">Reference proteome</keyword>
<evidence type="ECO:0000313" key="1">
    <source>
        <dbReference type="EMBL" id="MDK3072496.1"/>
    </source>
</evidence>
<protein>
    <submittedName>
        <fullName evidence="1">Squalene/phytoene synthase family protein</fullName>
    </submittedName>
</protein>
<evidence type="ECO:0000313" key="2">
    <source>
        <dbReference type="Proteomes" id="UP001227126"/>
    </source>
</evidence>
<sequence length="256" mass="27898">MTFSPDLTACAALVEKADPDRFLSAMAAPVAARRVLFPIYALNAEVARAPWVTQETMIAEMRLQWWRDALAEIAAGGPVRRHEVVTPLAGVLSADLAAQADGMVAVRRWDIYRDPFEDAAHFDRYIDQTSGTLMWLAARSLGPADEAAVRDIGFALGLANWFRAIPGLEARKRIPLLDGTPDGIRSLARRGLDRLARARRTRIDRAALPAVLAGWQAETILTQAAANPLRVAEGTLGTSEARKRIGLITRAALGRI</sequence>
<organism evidence="1 2">
    <name type="scientific">Sedimentitalea xiamensis</name>
    <dbReference type="NCBI Taxonomy" id="3050037"/>
    <lineage>
        <taxon>Bacteria</taxon>
        <taxon>Pseudomonadati</taxon>
        <taxon>Pseudomonadota</taxon>
        <taxon>Alphaproteobacteria</taxon>
        <taxon>Rhodobacterales</taxon>
        <taxon>Paracoccaceae</taxon>
        <taxon>Sedimentitalea</taxon>
    </lineage>
</organism>